<feature type="transmembrane region" description="Helical" evidence="5">
    <location>
        <begin position="28"/>
        <end position="48"/>
    </location>
</feature>
<reference evidence="7" key="1">
    <citation type="submission" date="2012-12" db="EMBL/GenBank/DDBJ databases">
        <authorList>
            <person name="Hellsten U."/>
            <person name="Grimwood J."/>
            <person name="Chapman J.A."/>
            <person name="Shapiro H."/>
            <person name="Aerts A."/>
            <person name="Otillar R.P."/>
            <person name="Terry A.Y."/>
            <person name="Boore J.L."/>
            <person name="Simakov O."/>
            <person name="Marletaz F."/>
            <person name="Cho S.-J."/>
            <person name="Edsinger-Gonzales E."/>
            <person name="Havlak P."/>
            <person name="Kuo D.-H."/>
            <person name="Larsson T."/>
            <person name="Lv J."/>
            <person name="Arendt D."/>
            <person name="Savage R."/>
            <person name="Osoegawa K."/>
            <person name="de Jong P."/>
            <person name="Lindberg D.R."/>
            <person name="Seaver E.C."/>
            <person name="Weisblat D.A."/>
            <person name="Putnam N.H."/>
            <person name="Grigoriev I.V."/>
            <person name="Rokhsar D.S."/>
        </authorList>
    </citation>
    <scope>NUCLEOTIDE SEQUENCE</scope>
    <source>
        <strain evidence="7">I ESC-2004</strain>
    </source>
</reference>
<dbReference type="Pfam" id="PF13520">
    <property type="entry name" value="AA_permease_2"/>
    <property type="match status" value="1"/>
</dbReference>
<evidence type="ECO:0000313" key="6">
    <source>
        <dbReference type="EnsemblMetazoa" id="CapteP107634"/>
    </source>
</evidence>
<feature type="transmembrane region" description="Helical" evidence="5">
    <location>
        <begin position="261"/>
        <end position="284"/>
    </location>
</feature>
<protein>
    <recommendedName>
        <fullName evidence="8">Amino acid permease/ SLC12A domain-containing protein</fullName>
    </recommendedName>
</protein>
<dbReference type="EMBL" id="AMQN01000482">
    <property type="status" value="NOT_ANNOTATED_CDS"/>
    <property type="molecule type" value="Genomic_DNA"/>
</dbReference>
<evidence type="ECO:0000256" key="3">
    <source>
        <dbReference type="ARBA" id="ARBA00022989"/>
    </source>
</evidence>
<name>X1YTZ0_CAPTE</name>
<reference evidence="6" key="3">
    <citation type="submission" date="2015-06" db="UniProtKB">
        <authorList>
            <consortium name="EnsemblMetazoa"/>
        </authorList>
    </citation>
    <scope>IDENTIFICATION</scope>
</reference>
<keyword evidence="3 5" id="KW-1133">Transmembrane helix</keyword>
<dbReference type="PANTHER" id="PTHR11785">
    <property type="entry name" value="AMINO ACID TRANSPORTER"/>
    <property type="match status" value="1"/>
</dbReference>
<dbReference type="PIRSF" id="PIRSF006060">
    <property type="entry name" value="AA_transporter"/>
    <property type="match status" value="1"/>
</dbReference>
<feature type="transmembrane region" description="Helical" evidence="5">
    <location>
        <begin position="114"/>
        <end position="135"/>
    </location>
</feature>
<comment type="subcellular location">
    <subcellularLocation>
        <location evidence="1">Membrane</location>
        <topology evidence="1">Multi-pass membrane protein</topology>
    </subcellularLocation>
</comment>
<dbReference type="AlphaFoldDB" id="X1YTZ0"/>
<dbReference type="OMA" id="CEQPDIA"/>
<keyword evidence="4 5" id="KW-0472">Membrane</keyword>
<dbReference type="Gene3D" id="1.20.1740.10">
    <property type="entry name" value="Amino acid/polyamine transporter I"/>
    <property type="match status" value="1"/>
</dbReference>
<dbReference type="Proteomes" id="UP000014760">
    <property type="component" value="Unassembled WGS sequence"/>
</dbReference>
<evidence type="ECO:0000256" key="2">
    <source>
        <dbReference type="ARBA" id="ARBA00022692"/>
    </source>
</evidence>
<dbReference type="GO" id="GO:0016020">
    <property type="term" value="C:membrane"/>
    <property type="evidence" value="ECO:0007669"/>
    <property type="project" value="UniProtKB-SubCell"/>
</dbReference>
<dbReference type="OrthoDB" id="5982228at2759"/>
<evidence type="ECO:0000256" key="4">
    <source>
        <dbReference type="ARBA" id="ARBA00023136"/>
    </source>
</evidence>
<accession>X1YTZ0</accession>
<feature type="transmembrane region" description="Helical" evidence="5">
    <location>
        <begin position="219"/>
        <end position="241"/>
    </location>
</feature>
<evidence type="ECO:0008006" key="8">
    <source>
        <dbReference type="Google" id="ProtNLM"/>
    </source>
</evidence>
<evidence type="ECO:0000256" key="5">
    <source>
        <dbReference type="SAM" id="Phobius"/>
    </source>
</evidence>
<proteinExistence type="predicted"/>
<evidence type="ECO:0000313" key="7">
    <source>
        <dbReference type="Proteomes" id="UP000014760"/>
    </source>
</evidence>
<reference evidence="7" key="2">
    <citation type="journal article" date="2013" name="Nature">
        <title>Insights into bilaterian evolution from three spiralian genomes.</title>
        <authorList>
            <person name="Simakov O."/>
            <person name="Marletaz F."/>
            <person name="Cho S.J."/>
            <person name="Edsinger-Gonzales E."/>
            <person name="Havlak P."/>
            <person name="Hellsten U."/>
            <person name="Kuo D.H."/>
            <person name="Larsson T."/>
            <person name="Lv J."/>
            <person name="Arendt D."/>
            <person name="Savage R."/>
            <person name="Osoegawa K."/>
            <person name="de Jong P."/>
            <person name="Grimwood J."/>
            <person name="Chapman J.A."/>
            <person name="Shapiro H."/>
            <person name="Aerts A."/>
            <person name="Otillar R.P."/>
            <person name="Terry A.Y."/>
            <person name="Boore J.L."/>
            <person name="Grigoriev I.V."/>
            <person name="Lindberg D.R."/>
            <person name="Seaver E.C."/>
            <person name="Weisblat D.A."/>
            <person name="Putnam N.H."/>
            <person name="Rokhsar D.S."/>
        </authorList>
    </citation>
    <scope>NUCLEOTIDE SEQUENCE</scope>
    <source>
        <strain evidence="7">I ESC-2004</strain>
    </source>
</reference>
<dbReference type="GO" id="GO:0015179">
    <property type="term" value="F:L-amino acid transmembrane transporter activity"/>
    <property type="evidence" value="ECO:0007669"/>
    <property type="project" value="TreeGrafter"/>
</dbReference>
<feature type="transmembrane region" description="Helical" evidence="5">
    <location>
        <begin position="69"/>
        <end position="94"/>
    </location>
</feature>
<keyword evidence="7" id="KW-1185">Reference proteome</keyword>
<dbReference type="PANTHER" id="PTHR11785:SF528">
    <property type="entry name" value="AMINO ACID TRANSPORTER PROTEIN JHI-21"/>
    <property type="match status" value="1"/>
</dbReference>
<organism evidence="6 7">
    <name type="scientific">Capitella teleta</name>
    <name type="common">Polychaete worm</name>
    <dbReference type="NCBI Taxonomy" id="283909"/>
    <lineage>
        <taxon>Eukaryota</taxon>
        <taxon>Metazoa</taxon>
        <taxon>Spiralia</taxon>
        <taxon>Lophotrochozoa</taxon>
        <taxon>Annelida</taxon>
        <taxon>Polychaeta</taxon>
        <taxon>Sedentaria</taxon>
        <taxon>Scolecida</taxon>
        <taxon>Capitellidae</taxon>
        <taxon>Capitella</taxon>
    </lineage>
</organism>
<feature type="transmembrane region" description="Helical" evidence="5">
    <location>
        <begin position="142"/>
        <end position="161"/>
    </location>
</feature>
<dbReference type="InterPro" id="IPR050598">
    <property type="entry name" value="AminoAcid_Transporter"/>
</dbReference>
<sequence length="334" mass="36848">MFRYSIGSGIFISPSGVLYYTQSVGLSLIIWAVCGLCCIIGNMSYIELSLMLKKNGGSYTFIRESFGEAFAFMNVFVNLVFLRPAGLAIMAMTFSNYALYLAFDDECGNPPEALVKMLAIAAICFCCFINMANIVWTLRLQVLFLVCKLAAVSLISVGGVVKLFHGHTEYLSTGFENTSSDVGDIALSIYACTWAYNGWSRTSEILEELENPAKSISRVSFTSIFLVNIVYILCNVSYLTVLSPNELIASPAVAVSWAEKVIPGLAWAMPVLISISVFGSVLVTEFNYSRLIHRVARDGLFMEVFSMIHIDQLTPTPGIILSVKKMQSFRFVLI</sequence>
<dbReference type="EnsemblMetazoa" id="CapteT107634">
    <property type="protein sequence ID" value="CapteP107634"/>
    <property type="gene ID" value="CapteG107634"/>
</dbReference>
<evidence type="ECO:0000256" key="1">
    <source>
        <dbReference type="ARBA" id="ARBA00004141"/>
    </source>
</evidence>
<keyword evidence="2 5" id="KW-0812">Transmembrane</keyword>
<dbReference type="InterPro" id="IPR002293">
    <property type="entry name" value="AA/rel_permease1"/>
</dbReference>
<dbReference type="HOGENOM" id="CLU_007946_3_1_1"/>